<reference evidence="1" key="1">
    <citation type="submission" date="2018-05" db="EMBL/GenBank/DDBJ databases">
        <authorList>
            <person name="Lanie J.A."/>
            <person name="Ng W.-L."/>
            <person name="Kazmierczak K.M."/>
            <person name="Andrzejewski T.M."/>
            <person name="Davidsen T.M."/>
            <person name="Wayne K.J."/>
            <person name="Tettelin H."/>
            <person name="Glass J.I."/>
            <person name="Rusch D."/>
            <person name="Podicherti R."/>
            <person name="Tsui H.-C.T."/>
            <person name="Winkler M.E."/>
        </authorList>
    </citation>
    <scope>NUCLEOTIDE SEQUENCE</scope>
</reference>
<sequence>VKASGINWDAINIFRAVERSVKNEVGLCIAVGKAFADLFCPPSNRV</sequence>
<evidence type="ECO:0000313" key="1">
    <source>
        <dbReference type="EMBL" id="SUZ63933.1"/>
    </source>
</evidence>
<dbReference type="EMBL" id="UINC01000927">
    <property type="protein sequence ID" value="SUZ63933.1"/>
    <property type="molecule type" value="Genomic_DNA"/>
</dbReference>
<protein>
    <submittedName>
        <fullName evidence="1">Uncharacterized protein</fullName>
    </submittedName>
</protein>
<accession>A0A381PEL5</accession>
<organism evidence="1">
    <name type="scientific">marine metagenome</name>
    <dbReference type="NCBI Taxonomy" id="408172"/>
    <lineage>
        <taxon>unclassified sequences</taxon>
        <taxon>metagenomes</taxon>
        <taxon>ecological metagenomes</taxon>
    </lineage>
</organism>
<proteinExistence type="predicted"/>
<name>A0A381PEL5_9ZZZZ</name>
<dbReference type="AlphaFoldDB" id="A0A381PEL5"/>
<gene>
    <name evidence="1" type="ORF">METZ01_LOCUS16787</name>
</gene>
<feature type="non-terminal residue" evidence="1">
    <location>
        <position position="1"/>
    </location>
</feature>